<evidence type="ECO:0000259" key="2">
    <source>
        <dbReference type="Pfam" id="PF12973"/>
    </source>
</evidence>
<sequence>MKLQPATLNATLLALALAVASGGLWAETYHGNGHLLGTPDELSWGPVGSMGEGAEIAVIEGDLSAEAPFTFRLRMEDGYEIKPHVHPAYERVTVLEGTLHFAHGEDFDREATQALPVGGYAIMSPGDAMFGYAEGETVIQLHGTGPWGIEYIDPNDDPRQ</sequence>
<organism evidence="3 4">
    <name type="scientific">Billgrantia bachuensis</name>
    <dbReference type="NCBI Taxonomy" id="2717286"/>
    <lineage>
        <taxon>Bacteria</taxon>
        <taxon>Pseudomonadati</taxon>
        <taxon>Pseudomonadota</taxon>
        <taxon>Gammaproteobacteria</taxon>
        <taxon>Oceanospirillales</taxon>
        <taxon>Halomonadaceae</taxon>
        <taxon>Billgrantia</taxon>
    </lineage>
</organism>
<dbReference type="InterPro" id="IPR011051">
    <property type="entry name" value="RmlC_Cupin_sf"/>
</dbReference>
<dbReference type="Pfam" id="PF12973">
    <property type="entry name" value="Cupin_7"/>
    <property type="match status" value="1"/>
</dbReference>
<keyword evidence="1" id="KW-0732">Signal</keyword>
<proteinExistence type="predicted"/>
<accession>A0ABX0PYK5</accession>
<dbReference type="CDD" id="cd06989">
    <property type="entry name" value="cupin_DRT102"/>
    <property type="match status" value="1"/>
</dbReference>
<evidence type="ECO:0000256" key="1">
    <source>
        <dbReference type="SAM" id="SignalP"/>
    </source>
</evidence>
<protein>
    <submittedName>
        <fullName evidence="3">DUF4437 domain-containing protein</fullName>
    </submittedName>
</protein>
<gene>
    <name evidence="3" type="ORF">HBJ55_17830</name>
</gene>
<name>A0ABX0PYK5_9GAMM</name>
<keyword evidence="4" id="KW-1185">Reference proteome</keyword>
<dbReference type="Gene3D" id="2.60.120.10">
    <property type="entry name" value="Jelly Rolls"/>
    <property type="match status" value="1"/>
</dbReference>
<dbReference type="InterPro" id="IPR014710">
    <property type="entry name" value="RmlC-like_jellyroll"/>
</dbReference>
<evidence type="ECO:0000313" key="4">
    <source>
        <dbReference type="Proteomes" id="UP001318321"/>
    </source>
</evidence>
<feature type="chain" id="PRO_5046993499" evidence="1">
    <location>
        <begin position="27"/>
        <end position="160"/>
    </location>
</feature>
<reference evidence="3 4" key="1">
    <citation type="submission" date="2020-03" db="EMBL/GenBank/DDBJ databases">
        <title>Identification of Halomonas strains.</title>
        <authorList>
            <person name="Xiao Z."/>
            <person name="Dong F."/>
            <person name="Wang Z."/>
            <person name="Zhao J.-Y."/>
        </authorList>
    </citation>
    <scope>NUCLEOTIDE SEQUENCE [LARGE SCALE GENOMIC DNA]</scope>
    <source>
        <strain evidence="3 4">DX6</strain>
    </source>
</reference>
<dbReference type="RefSeq" id="WP_167118136.1">
    <property type="nucleotide sequence ID" value="NZ_JAAQTO010000050.1"/>
</dbReference>
<comment type="caution">
    <text evidence="3">The sequence shown here is derived from an EMBL/GenBank/DDBJ whole genome shotgun (WGS) entry which is preliminary data.</text>
</comment>
<dbReference type="EMBL" id="JAAQTO010000050">
    <property type="protein sequence ID" value="NIC07292.1"/>
    <property type="molecule type" value="Genomic_DNA"/>
</dbReference>
<evidence type="ECO:0000313" key="3">
    <source>
        <dbReference type="EMBL" id="NIC07292.1"/>
    </source>
</evidence>
<dbReference type="InterPro" id="IPR025979">
    <property type="entry name" value="ChrR-like_cupin_dom"/>
</dbReference>
<dbReference type="SUPFAM" id="SSF51182">
    <property type="entry name" value="RmlC-like cupins"/>
    <property type="match status" value="1"/>
</dbReference>
<feature type="domain" description="ChrR-like cupin" evidence="2">
    <location>
        <begin position="36"/>
        <end position="105"/>
    </location>
</feature>
<feature type="signal peptide" evidence="1">
    <location>
        <begin position="1"/>
        <end position="26"/>
    </location>
</feature>
<dbReference type="Proteomes" id="UP001318321">
    <property type="component" value="Unassembled WGS sequence"/>
</dbReference>